<evidence type="ECO:0008006" key="3">
    <source>
        <dbReference type="Google" id="ProtNLM"/>
    </source>
</evidence>
<comment type="caution">
    <text evidence="1">The sequence shown here is derived from an EMBL/GenBank/DDBJ whole genome shotgun (WGS) entry which is preliminary data.</text>
</comment>
<dbReference type="Proteomes" id="UP000640485">
    <property type="component" value="Unassembled WGS sequence"/>
</dbReference>
<keyword evidence="2" id="KW-1185">Reference proteome</keyword>
<sequence>MSNDQRSEYIRLSRVQDVYGVHRATIYRWAAKGVVTIYKLDGISLLRRSEMESMIRPASAGA</sequence>
<evidence type="ECO:0000313" key="1">
    <source>
        <dbReference type="EMBL" id="MBK4214820.1"/>
    </source>
</evidence>
<protein>
    <recommendedName>
        <fullName evidence="3">Helix-turn-helix domain-containing protein</fullName>
    </recommendedName>
</protein>
<accession>A0A934S9G2</accession>
<reference evidence="1" key="1">
    <citation type="submission" date="2021-01" db="EMBL/GenBank/DDBJ databases">
        <title>Paracoccus amoyensis sp. nov., isolated from the surface seawater along the coast of Xiamen Island, China.</title>
        <authorList>
            <person name="Lyu L."/>
        </authorList>
    </citation>
    <scope>NUCLEOTIDE SEQUENCE</scope>
    <source>
        <strain evidence="1">MJ17</strain>
    </source>
</reference>
<dbReference type="EMBL" id="JAEPRQ010000001">
    <property type="protein sequence ID" value="MBK4214820.1"/>
    <property type="molecule type" value="Genomic_DNA"/>
</dbReference>
<dbReference type="AlphaFoldDB" id="A0A934S9G2"/>
<proteinExistence type="predicted"/>
<dbReference type="RefSeq" id="WP_200683569.1">
    <property type="nucleotide sequence ID" value="NZ_JAEPRQ010000001.1"/>
</dbReference>
<name>A0A934S9G2_9RHOB</name>
<organism evidence="1 2">
    <name type="scientific">Paracoccus caeni</name>
    <dbReference type="NCBI Taxonomy" id="657651"/>
    <lineage>
        <taxon>Bacteria</taxon>
        <taxon>Pseudomonadati</taxon>
        <taxon>Pseudomonadota</taxon>
        <taxon>Alphaproteobacteria</taxon>
        <taxon>Rhodobacterales</taxon>
        <taxon>Paracoccaceae</taxon>
        <taxon>Paracoccus</taxon>
    </lineage>
</organism>
<evidence type="ECO:0000313" key="2">
    <source>
        <dbReference type="Proteomes" id="UP000640485"/>
    </source>
</evidence>
<gene>
    <name evidence="1" type="ORF">JJJ17_02650</name>
</gene>